<dbReference type="RefSeq" id="WP_140041683.1">
    <property type="nucleotide sequence ID" value="NZ_CP041016.1"/>
</dbReference>
<dbReference type="InterPro" id="IPR050612">
    <property type="entry name" value="Prok_Mopterin_Oxidored"/>
</dbReference>
<dbReference type="KEGG" id="sufl:FIL70_03775"/>
<dbReference type="Gene3D" id="2.40.40.20">
    <property type="match status" value="1"/>
</dbReference>
<dbReference type="SUPFAM" id="SSF53706">
    <property type="entry name" value="Formate dehydrogenase/DMSO reductase, domains 1-3"/>
    <property type="match status" value="1"/>
</dbReference>
<comment type="similarity">
    <text evidence="1">Belongs to the prokaryotic molybdopterin-containing oxidoreductase family.</text>
</comment>
<dbReference type="EMBL" id="CP041016">
    <property type="protein sequence ID" value="QDC36497.1"/>
    <property type="molecule type" value="Genomic_DNA"/>
</dbReference>
<dbReference type="Pfam" id="PF01568">
    <property type="entry name" value="Molydop_binding"/>
    <property type="match status" value="1"/>
</dbReference>
<keyword evidence="3" id="KW-0408">Iron</keyword>
<evidence type="ECO:0000256" key="4">
    <source>
        <dbReference type="ARBA" id="ARBA00023014"/>
    </source>
</evidence>
<dbReference type="Pfam" id="PF04879">
    <property type="entry name" value="Molybdop_Fe4S4"/>
    <property type="match status" value="1"/>
</dbReference>
<dbReference type="CDD" id="cd02775">
    <property type="entry name" value="MopB_CT"/>
    <property type="match status" value="1"/>
</dbReference>
<protein>
    <submittedName>
        <fullName evidence="6">Molybdopterin dinucleotide-binding protein</fullName>
    </submittedName>
</protein>
<dbReference type="InterPro" id="IPR006963">
    <property type="entry name" value="Mopterin_OxRdtase_4Fe-4S_dom"/>
</dbReference>
<evidence type="ECO:0000259" key="5">
    <source>
        <dbReference type="PROSITE" id="PS51669"/>
    </source>
</evidence>
<dbReference type="InterPro" id="IPR006656">
    <property type="entry name" value="Mopterin_OxRdtase"/>
</dbReference>
<accession>A0A5B8CER0</accession>
<keyword evidence="4" id="KW-0411">Iron-sulfur</keyword>
<dbReference type="GO" id="GO:0043546">
    <property type="term" value="F:molybdopterin cofactor binding"/>
    <property type="evidence" value="ECO:0007669"/>
    <property type="project" value="InterPro"/>
</dbReference>
<dbReference type="SMART" id="SM00926">
    <property type="entry name" value="Molybdop_Fe4S4"/>
    <property type="match status" value="1"/>
</dbReference>
<evidence type="ECO:0000256" key="3">
    <source>
        <dbReference type="ARBA" id="ARBA00023004"/>
    </source>
</evidence>
<dbReference type="Gene3D" id="3.40.50.740">
    <property type="match status" value="1"/>
</dbReference>
<dbReference type="SUPFAM" id="SSF50692">
    <property type="entry name" value="ADC-like"/>
    <property type="match status" value="1"/>
</dbReference>
<reference evidence="6 7" key="1">
    <citation type="submission" date="2019-06" db="EMBL/GenBank/DDBJ databases">
        <title>Genome organization and adaptive potential of archetypical organophosphate degarding Sphingobium fuliginis ATCC 27551.</title>
        <authorList>
            <person name="Sarwar A."/>
            <person name="Parthasarathy S."/>
            <person name="Singh C."/>
            <person name="Siddavattam D."/>
        </authorList>
    </citation>
    <scope>NUCLEOTIDE SEQUENCE [LARGE SCALE GENOMIC DNA]</scope>
    <source>
        <strain evidence="6 7">ATCC 27551</strain>
    </source>
</reference>
<dbReference type="Gene3D" id="2.20.25.90">
    <property type="entry name" value="ADC-like domains"/>
    <property type="match status" value="1"/>
</dbReference>
<dbReference type="GO" id="GO:0046872">
    <property type="term" value="F:metal ion binding"/>
    <property type="evidence" value="ECO:0007669"/>
    <property type="project" value="UniProtKB-KW"/>
</dbReference>
<dbReference type="InterPro" id="IPR009010">
    <property type="entry name" value="Asp_de-COase-like_dom_sf"/>
</dbReference>
<organism evidence="6 7">
    <name type="scientific">Sphingobium fuliginis ATCC 27551</name>
    <dbReference type="NCBI Taxonomy" id="1208342"/>
    <lineage>
        <taxon>Bacteria</taxon>
        <taxon>Pseudomonadati</taxon>
        <taxon>Pseudomonadota</taxon>
        <taxon>Alphaproteobacteria</taxon>
        <taxon>Sphingomonadales</taxon>
        <taxon>Sphingomonadaceae</taxon>
        <taxon>Sphingobium</taxon>
    </lineage>
</organism>
<proteinExistence type="inferred from homology"/>
<dbReference type="Proteomes" id="UP000311469">
    <property type="component" value="Chromosome cSF1"/>
</dbReference>
<evidence type="ECO:0000256" key="1">
    <source>
        <dbReference type="ARBA" id="ARBA00010312"/>
    </source>
</evidence>
<dbReference type="GO" id="GO:0051536">
    <property type="term" value="F:iron-sulfur cluster binding"/>
    <property type="evidence" value="ECO:0007669"/>
    <property type="project" value="UniProtKB-KW"/>
</dbReference>
<dbReference type="PANTHER" id="PTHR43742">
    <property type="entry name" value="TRIMETHYLAMINE-N-OXIDE REDUCTASE"/>
    <property type="match status" value="1"/>
</dbReference>
<evidence type="ECO:0000256" key="2">
    <source>
        <dbReference type="ARBA" id="ARBA00022723"/>
    </source>
</evidence>
<gene>
    <name evidence="6" type="ORF">FIL70_03775</name>
</gene>
<dbReference type="PROSITE" id="PS51669">
    <property type="entry name" value="4FE4S_MOW_BIS_MGD"/>
    <property type="match status" value="1"/>
</dbReference>
<evidence type="ECO:0000313" key="7">
    <source>
        <dbReference type="Proteomes" id="UP000311469"/>
    </source>
</evidence>
<dbReference type="Pfam" id="PF00384">
    <property type="entry name" value="Molybdopterin"/>
    <property type="match status" value="1"/>
</dbReference>
<dbReference type="InterPro" id="IPR006657">
    <property type="entry name" value="MoPterin_dinucl-bd_dom"/>
</dbReference>
<name>A0A5B8CER0_SPHSA</name>
<dbReference type="GO" id="GO:0016491">
    <property type="term" value="F:oxidoreductase activity"/>
    <property type="evidence" value="ECO:0007669"/>
    <property type="project" value="InterPro"/>
</dbReference>
<evidence type="ECO:0000313" key="6">
    <source>
        <dbReference type="EMBL" id="QDC36497.1"/>
    </source>
</evidence>
<dbReference type="AlphaFoldDB" id="A0A5B8CER0"/>
<sequence>MSAQVHPSICRLCTAYCPIQVTVEDGRATKVTGNPRAPLYGGYSCPKGRALPEQHYGDQRLLHSLKRGPDGGFASIPSETAMDEIAAKLDAIIAQHGPRSVAMYVGMGLVPFVASTGVAAGWLRGIGSPMFFTAGSIDKPGILIALAHHGMWQAGQPQFDTADAWLLVGINPVISKSPGFPGQNPGRMLKDMEKAQAKLIVIDPRVTETARRAHIHMQPRPGEDIAILAAMIHVILAEGLEDKDFVAANTQGVEALRAAVAPFTPDYAADRAGVSADNLLEAARIFAGARNAGVSCGTGPSFATHSTLTEYLALCLASLCGHWARAGDPLAKPNVLLPGYEARAQPWPPFQGWGFEPRLRVRGLGGCASGLSAAALADEILLDGPGQVKALIVAGGNPMMAWPDQNRAFAALNTLDLLVTMDTEMTATAELSHYVIAPKLTLETPMTTYMPESVKYYGTTRGFPQPYAAYTPALVPPPPGSDVIEDWELFWGLAQRMGTMIDVTMRYGNGPQAEAPPMTFTLDPAGAKPTADRLIELSCQGSRIPLDRVKQYPDGHVFESAQRVLPRAPDNDDRLELGAPPMLEELEQVLAEDNRAVEADYPFRLLPRRTNNILNSFGRRIGKLAGDGVNPAYMHPDDLARLAIAEGECVTIRSPHGEIQGIVAAEAALRPGMVSMAHGFGANPGSDDPRRTGGNTGRLISVEDGYDPVTGLPRMGSIPVCVERLPAAE</sequence>
<dbReference type="Gene3D" id="3.40.228.10">
    <property type="entry name" value="Dimethylsulfoxide Reductase, domain 2"/>
    <property type="match status" value="1"/>
</dbReference>
<feature type="domain" description="4Fe-4S Mo/W bis-MGD-type" evidence="5">
    <location>
        <begin position="3"/>
        <end position="59"/>
    </location>
</feature>
<keyword evidence="2" id="KW-0479">Metal-binding</keyword>
<dbReference type="PANTHER" id="PTHR43742:SF6">
    <property type="entry name" value="OXIDOREDUCTASE YYAE-RELATED"/>
    <property type="match status" value="1"/>
</dbReference>